<feature type="compositionally biased region" description="Low complexity" evidence="1">
    <location>
        <begin position="87"/>
        <end position="97"/>
    </location>
</feature>
<name>A0ABR4KWT0_9EURO</name>
<accession>A0ABR4KWT0</accession>
<evidence type="ECO:0008006" key="4">
    <source>
        <dbReference type="Google" id="ProtNLM"/>
    </source>
</evidence>
<comment type="caution">
    <text evidence="2">The sequence shown here is derived from an EMBL/GenBank/DDBJ whole genome shotgun (WGS) entry which is preliminary data.</text>
</comment>
<keyword evidence="3" id="KW-1185">Reference proteome</keyword>
<sequence>MARAGVPARPKRRTLVRWDENLNELLLLTIQSVCNAKDIKIPWAEVASVMQHNTTEGAIVQHLTKLRKRRVEAKKAVPPPLKRGFRGSSSGVSGVSVERNIKENRPDTRTENGESSDEEWVESRGPRRKRAYRGSRTPYTELPKLELEEDSEDSGGELLVPGADFLRLPYDRDQTKEPLSPAPGPEPSLIVALKCPKWFLKSSQDAPLISPPSTSFGYTPTSSYFISRNSENGAFSEDAALNLPTSTSFDQMPTPTSPIFPACGKNAVGHDASMVAPIDTSFAQIHTQTNYFLPGSGNDADLIPYIDYRNEVRTERKPAATEQWDYTSPQNGPPYTDFDQFPEHFAYHDLSSVFPMDFSPEQSFEELLGDDMIVDGCAAPDWKREQ</sequence>
<protein>
    <recommendedName>
        <fullName evidence="4">Myb-like domain-containing protein</fullName>
    </recommendedName>
</protein>
<evidence type="ECO:0000313" key="2">
    <source>
        <dbReference type="EMBL" id="KAL2856691.1"/>
    </source>
</evidence>
<feature type="compositionally biased region" description="Basic and acidic residues" evidence="1">
    <location>
        <begin position="99"/>
        <end position="112"/>
    </location>
</feature>
<dbReference type="EMBL" id="JBFXLU010000006">
    <property type="protein sequence ID" value="KAL2856691.1"/>
    <property type="molecule type" value="Genomic_DNA"/>
</dbReference>
<organism evidence="2 3">
    <name type="scientific">Aspergillus pseudoustus</name>
    <dbReference type="NCBI Taxonomy" id="1810923"/>
    <lineage>
        <taxon>Eukaryota</taxon>
        <taxon>Fungi</taxon>
        <taxon>Dikarya</taxon>
        <taxon>Ascomycota</taxon>
        <taxon>Pezizomycotina</taxon>
        <taxon>Eurotiomycetes</taxon>
        <taxon>Eurotiomycetidae</taxon>
        <taxon>Eurotiales</taxon>
        <taxon>Aspergillaceae</taxon>
        <taxon>Aspergillus</taxon>
        <taxon>Aspergillus subgen. Nidulantes</taxon>
    </lineage>
</organism>
<gene>
    <name evidence="2" type="ORF">BJY01DRAFT_242734</name>
</gene>
<dbReference type="Proteomes" id="UP001610446">
    <property type="component" value="Unassembled WGS sequence"/>
</dbReference>
<proteinExistence type="predicted"/>
<evidence type="ECO:0000313" key="3">
    <source>
        <dbReference type="Proteomes" id="UP001610446"/>
    </source>
</evidence>
<feature type="region of interest" description="Disordered" evidence="1">
    <location>
        <begin position="72"/>
        <end position="135"/>
    </location>
</feature>
<evidence type="ECO:0000256" key="1">
    <source>
        <dbReference type="SAM" id="MobiDB-lite"/>
    </source>
</evidence>
<reference evidence="2 3" key="1">
    <citation type="submission" date="2024-07" db="EMBL/GenBank/DDBJ databases">
        <title>Section-level genome sequencing and comparative genomics of Aspergillus sections Usti and Cavernicolus.</title>
        <authorList>
            <consortium name="Lawrence Berkeley National Laboratory"/>
            <person name="Nybo J.L."/>
            <person name="Vesth T.C."/>
            <person name="Theobald S."/>
            <person name="Frisvad J.C."/>
            <person name="Larsen T.O."/>
            <person name="Kjaerboelling I."/>
            <person name="Rothschild-Mancinelli K."/>
            <person name="Lyhne E.K."/>
            <person name="Kogle M.E."/>
            <person name="Barry K."/>
            <person name="Clum A."/>
            <person name="Na H."/>
            <person name="Ledsgaard L."/>
            <person name="Lin J."/>
            <person name="Lipzen A."/>
            <person name="Kuo A."/>
            <person name="Riley R."/>
            <person name="Mondo S."/>
            <person name="Labutti K."/>
            <person name="Haridas S."/>
            <person name="Pangalinan J."/>
            <person name="Salamov A.A."/>
            <person name="Simmons B.A."/>
            <person name="Magnuson J.K."/>
            <person name="Chen J."/>
            <person name="Drula E."/>
            <person name="Henrissat B."/>
            <person name="Wiebenga A."/>
            <person name="Lubbers R.J."/>
            <person name="Gomes A.C."/>
            <person name="Makela M.R."/>
            <person name="Stajich J."/>
            <person name="Grigoriev I.V."/>
            <person name="Mortensen U.H."/>
            <person name="De Vries R.P."/>
            <person name="Baker S.E."/>
            <person name="Andersen M.R."/>
        </authorList>
    </citation>
    <scope>NUCLEOTIDE SEQUENCE [LARGE SCALE GENOMIC DNA]</scope>
    <source>
        <strain evidence="2 3">CBS 123904</strain>
    </source>
</reference>